<dbReference type="Proteomes" id="UP001337655">
    <property type="component" value="Unassembled WGS sequence"/>
</dbReference>
<dbReference type="PANTHER" id="PTHR40780">
    <property type="entry name" value="DUF3669 DOMAIN-CONTAINING PROTEIN"/>
    <property type="match status" value="1"/>
</dbReference>
<comment type="caution">
    <text evidence="3">The sequence shown here is derived from an EMBL/GenBank/DDBJ whole genome shotgun (WGS) entry which is preliminary data.</text>
</comment>
<evidence type="ECO:0000313" key="4">
    <source>
        <dbReference type="Proteomes" id="UP001337655"/>
    </source>
</evidence>
<dbReference type="GeneID" id="89929672"/>
<evidence type="ECO:0000313" key="3">
    <source>
        <dbReference type="EMBL" id="KAK5166078.1"/>
    </source>
</evidence>
<feature type="region of interest" description="Disordered" evidence="1">
    <location>
        <begin position="417"/>
        <end position="509"/>
    </location>
</feature>
<sequence length="509" mass="57175">MAPQPPTLSDRRLENRSSEMSVMSGTTAKMALLNLDLEDKLAEEARKQGDLQSQLKYMLSFKSAISTASSTAQGNEAAVHEMEKHREIGTGSIGKVFEFTGTSMYFKLQLTDSQETREKLANNYKLQLKIGEAFDRIAKISKMELGVQVPRAHWIATPDDKSFWEPNLDRFEWSKEFPKQSRDVLCMERIFPMPQPVRSAIIDYFCQWEIRQAAKDDLANRDCMVQPFLGRKRHGNQGSKLKSFSLRNFKLHINDLQKLGLAPTEWAEAMAEGMAILHCSAMVDGNDIEFVIGSSPTPQQSVRHAPRYADVQKLEAGESTFKLATSSGQDFRHRINSLWLLDFDACKDIPMDQSGVDAALAAFLQLYQCPRPHTDDSRLEEMWKAFAVRYRAVASTCGQREFGRRFLEAVEAAVEKMNQEKQERDKRSMPPPSGRSGGTADPFQRQRERGFGEPQSARNSPIRRGRDGSGQGSSGSSRRGFGYSNRRSGGGGSSDSGRALSSSNWRERS</sequence>
<dbReference type="PANTHER" id="PTHR40780:SF2">
    <property type="entry name" value="DUF3669 DOMAIN-CONTAINING PROTEIN"/>
    <property type="match status" value="1"/>
</dbReference>
<evidence type="ECO:0000259" key="2">
    <source>
        <dbReference type="Pfam" id="PF12417"/>
    </source>
</evidence>
<keyword evidence="4" id="KW-1185">Reference proteome</keyword>
<dbReference type="InterPro" id="IPR022137">
    <property type="entry name" value="Znf_prot_DUF3669"/>
</dbReference>
<dbReference type="Pfam" id="PF12417">
    <property type="entry name" value="DUF3669"/>
    <property type="match status" value="1"/>
</dbReference>
<proteinExistence type="predicted"/>
<accession>A0AAV9P4S4</accession>
<protein>
    <recommendedName>
        <fullName evidence="2">DUF3669 domain-containing protein</fullName>
    </recommendedName>
</protein>
<feature type="region of interest" description="Disordered" evidence="1">
    <location>
        <begin position="1"/>
        <end position="24"/>
    </location>
</feature>
<dbReference type="RefSeq" id="XP_064656031.1">
    <property type="nucleotide sequence ID" value="XM_064805571.1"/>
</dbReference>
<name>A0AAV9P4S4_9PEZI</name>
<reference evidence="3 4" key="1">
    <citation type="submission" date="2023-08" db="EMBL/GenBank/DDBJ databases">
        <title>Black Yeasts Isolated from many extreme environments.</title>
        <authorList>
            <person name="Coleine C."/>
            <person name="Stajich J.E."/>
            <person name="Selbmann L."/>
        </authorList>
    </citation>
    <scope>NUCLEOTIDE SEQUENCE [LARGE SCALE GENOMIC DNA]</scope>
    <source>
        <strain evidence="3 4">CCFEE 5935</strain>
    </source>
</reference>
<dbReference type="EMBL" id="JAVRRT010000014">
    <property type="protein sequence ID" value="KAK5166078.1"/>
    <property type="molecule type" value="Genomic_DNA"/>
</dbReference>
<feature type="domain" description="DUF3669" evidence="2">
    <location>
        <begin position="338"/>
        <end position="398"/>
    </location>
</feature>
<feature type="compositionally biased region" description="Low complexity" evidence="1">
    <location>
        <begin position="474"/>
        <end position="487"/>
    </location>
</feature>
<gene>
    <name evidence="3" type="ORF">LTR77_008339</name>
</gene>
<organism evidence="3 4">
    <name type="scientific">Saxophila tyrrhenica</name>
    <dbReference type="NCBI Taxonomy" id="1690608"/>
    <lineage>
        <taxon>Eukaryota</taxon>
        <taxon>Fungi</taxon>
        <taxon>Dikarya</taxon>
        <taxon>Ascomycota</taxon>
        <taxon>Pezizomycotina</taxon>
        <taxon>Dothideomycetes</taxon>
        <taxon>Dothideomycetidae</taxon>
        <taxon>Mycosphaerellales</taxon>
        <taxon>Extremaceae</taxon>
        <taxon>Saxophila</taxon>
    </lineage>
</organism>
<dbReference type="AlphaFoldDB" id="A0AAV9P4S4"/>
<feature type="compositionally biased region" description="Basic and acidic residues" evidence="1">
    <location>
        <begin position="417"/>
        <end position="428"/>
    </location>
</feature>
<evidence type="ECO:0000256" key="1">
    <source>
        <dbReference type="SAM" id="MobiDB-lite"/>
    </source>
</evidence>